<dbReference type="SUPFAM" id="SSF51735">
    <property type="entry name" value="NAD(P)-binding Rossmann-fold domains"/>
    <property type="match status" value="1"/>
</dbReference>
<sequence length="75" mass="8219">MTGLLDGKRILVSGIITDSSIAFHIARVAQEQGAQLVLTGFDRLRLIQRITDRLPAKAPLLELDVQNEEHLASLA</sequence>
<evidence type="ECO:0000313" key="2">
    <source>
        <dbReference type="Proteomes" id="UP000214939"/>
    </source>
</evidence>
<dbReference type="Pfam" id="PF13561">
    <property type="entry name" value="adh_short_C2"/>
    <property type="match status" value="1"/>
</dbReference>
<dbReference type="GO" id="GO:0004318">
    <property type="term" value="F:enoyl-[acyl-carrier-protein] reductase (NADH) activity"/>
    <property type="evidence" value="ECO:0007669"/>
    <property type="project" value="UniProtKB-EC"/>
</dbReference>
<accession>A0AA44MTU0</accession>
<evidence type="ECO:0000313" key="1">
    <source>
        <dbReference type="EMBL" id="OYL19456.1"/>
    </source>
</evidence>
<dbReference type="Proteomes" id="UP000214939">
    <property type="component" value="Unassembled WGS sequence"/>
</dbReference>
<keyword evidence="1" id="KW-0560">Oxidoreductase</keyword>
<dbReference type="InterPro" id="IPR002347">
    <property type="entry name" value="SDR_fam"/>
</dbReference>
<dbReference type="RefSeq" id="WP_146657573.1">
    <property type="nucleotide sequence ID" value="NZ_NNBW01000517.1"/>
</dbReference>
<dbReference type="InterPro" id="IPR036291">
    <property type="entry name" value="NAD(P)-bd_dom_sf"/>
</dbReference>
<dbReference type="EMBL" id="NNBW01000517">
    <property type="protein sequence ID" value="OYL19456.1"/>
    <property type="molecule type" value="Genomic_DNA"/>
</dbReference>
<gene>
    <name evidence="1" type="ORF">A5N45_13045</name>
</gene>
<organism evidence="1 2">
    <name type="scientific">Streptococcus pneumoniae</name>
    <dbReference type="NCBI Taxonomy" id="1313"/>
    <lineage>
        <taxon>Bacteria</taxon>
        <taxon>Bacillati</taxon>
        <taxon>Bacillota</taxon>
        <taxon>Bacilli</taxon>
        <taxon>Lactobacillales</taxon>
        <taxon>Streptococcaceae</taxon>
        <taxon>Streptococcus</taxon>
    </lineage>
</organism>
<dbReference type="AlphaFoldDB" id="A0AA44MTU0"/>
<dbReference type="EC" id="1.3.1.9" evidence="1"/>
<reference evidence="1 2" key="1">
    <citation type="submission" date="2017-07" db="EMBL/GenBank/DDBJ databases">
        <title>Invasive disease caused simultaneously by more than one serotype of Streptococcus pneumoniae, South Africa.</title>
        <authorList>
            <person name="Ndlangisa K."/>
            <person name="Du Plessis M."/>
            <person name="Von Gottberg A."/>
        </authorList>
    </citation>
    <scope>NUCLEOTIDE SEQUENCE [LARGE SCALE GENOMIC DNA]</scope>
    <source>
        <strain evidence="1 2">8227-15B</strain>
    </source>
</reference>
<proteinExistence type="predicted"/>
<protein>
    <submittedName>
        <fullName evidence="1">Enoyl-ACP reductase</fullName>
        <ecNumber evidence="1">1.3.1.9</ecNumber>
    </submittedName>
</protein>
<name>A0AA44MTU0_STREE</name>
<feature type="non-terminal residue" evidence="1">
    <location>
        <position position="75"/>
    </location>
</feature>
<comment type="caution">
    <text evidence="1">The sequence shown here is derived from an EMBL/GenBank/DDBJ whole genome shotgun (WGS) entry which is preliminary data.</text>
</comment>
<dbReference type="Gene3D" id="3.40.50.720">
    <property type="entry name" value="NAD(P)-binding Rossmann-like Domain"/>
    <property type="match status" value="1"/>
</dbReference>